<dbReference type="PIRSF" id="PIRSF036492">
    <property type="entry name" value="ALDH"/>
    <property type="match status" value="1"/>
</dbReference>
<dbReference type="InterPro" id="IPR029510">
    <property type="entry name" value="Ald_DH_CS_GLU"/>
</dbReference>
<dbReference type="Pfam" id="PF00171">
    <property type="entry name" value="Aldedh"/>
    <property type="match status" value="1"/>
</dbReference>
<organism evidence="9 10">
    <name type="scientific">Gymnopilus dilepis</name>
    <dbReference type="NCBI Taxonomy" id="231916"/>
    <lineage>
        <taxon>Eukaryota</taxon>
        <taxon>Fungi</taxon>
        <taxon>Dikarya</taxon>
        <taxon>Basidiomycota</taxon>
        <taxon>Agaricomycotina</taxon>
        <taxon>Agaricomycetes</taxon>
        <taxon>Agaricomycetidae</taxon>
        <taxon>Agaricales</taxon>
        <taxon>Agaricineae</taxon>
        <taxon>Hymenogastraceae</taxon>
        <taxon>Gymnopilus</taxon>
    </lineage>
</organism>
<dbReference type="AlphaFoldDB" id="A0A409VWY0"/>
<dbReference type="OrthoDB" id="440325at2759"/>
<protein>
    <recommendedName>
        <fullName evidence="4">Aldehyde dehydrogenase</fullName>
    </recommendedName>
</protein>
<evidence type="ECO:0000313" key="9">
    <source>
        <dbReference type="EMBL" id="PPQ70761.1"/>
    </source>
</evidence>
<dbReference type="InterPro" id="IPR016163">
    <property type="entry name" value="Ald_DH_C"/>
</dbReference>
<keyword evidence="10" id="KW-1185">Reference proteome</keyword>
<comment type="caution">
    <text evidence="9">The sequence shown here is derived from an EMBL/GenBank/DDBJ whole genome shotgun (WGS) entry which is preliminary data.</text>
</comment>
<evidence type="ECO:0000256" key="3">
    <source>
        <dbReference type="ARBA" id="ARBA00023027"/>
    </source>
</evidence>
<dbReference type="GO" id="GO:0006081">
    <property type="term" value="P:aldehyde metabolic process"/>
    <property type="evidence" value="ECO:0007669"/>
    <property type="project" value="InterPro"/>
</dbReference>
<feature type="domain" description="Aldehyde dehydrogenase" evidence="8">
    <location>
        <begin position="26"/>
        <end position="435"/>
    </location>
</feature>
<dbReference type="CDD" id="cd07135">
    <property type="entry name" value="ALDH_F14-YMR110C"/>
    <property type="match status" value="1"/>
</dbReference>
<dbReference type="InterPro" id="IPR016161">
    <property type="entry name" value="Ald_DH/histidinol_DH"/>
</dbReference>
<dbReference type="PANTHER" id="PTHR43570">
    <property type="entry name" value="ALDEHYDE DEHYDROGENASE"/>
    <property type="match status" value="1"/>
</dbReference>
<dbReference type="Proteomes" id="UP000284706">
    <property type="component" value="Unassembled WGS sequence"/>
</dbReference>
<dbReference type="GO" id="GO:0004029">
    <property type="term" value="F:aldehyde dehydrogenase (NAD+) activity"/>
    <property type="evidence" value="ECO:0007669"/>
    <property type="project" value="TreeGrafter"/>
</dbReference>
<evidence type="ECO:0000256" key="5">
    <source>
        <dbReference type="PIRSR" id="PIRSR036492-1"/>
    </source>
</evidence>
<dbReference type="PROSITE" id="PS00687">
    <property type="entry name" value="ALDEHYDE_DEHYDR_GLU"/>
    <property type="match status" value="1"/>
</dbReference>
<gene>
    <name evidence="9" type="ORF">CVT26_014711</name>
</gene>
<dbReference type="STRING" id="231916.A0A409VWY0"/>
<dbReference type="Gene3D" id="3.40.605.10">
    <property type="entry name" value="Aldehyde Dehydrogenase, Chain A, domain 1"/>
    <property type="match status" value="1"/>
</dbReference>
<keyword evidence="3" id="KW-0520">NAD</keyword>
<feature type="active site" evidence="5">
    <location>
        <position position="250"/>
    </location>
</feature>
<reference evidence="9 10" key="1">
    <citation type="journal article" date="2018" name="Evol. Lett.">
        <title>Horizontal gene cluster transfer increased hallucinogenic mushroom diversity.</title>
        <authorList>
            <person name="Reynolds H.T."/>
            <person name="Vijayakumar V."/>
            <person name="Gluck-Thaler E."/>
            <person name="Korotkin H.B."/>
            <person name="Matheny P.B."/>
            <person name="Slot J.C."/>
        </authorList>
    </citation>
    <scope>NUCLEOTIDE SEQUENCE [LARGE SCALE GENOMIC DNA]</scope>
    <source>
        <strain evidence="9 10">SRW20</strain>
    </source>
</reference>
<proteinExistence type="inferred from homology"/>
<dbReference type="FunFam" id="3.40.309.10:FF:000003">
    <property type="entry name" value="Aldehyde dehydrogenase"/>
    <property type="match status" value="1"/>
</dbReference>
<sequence length="475" mass="52887">MSDYTPISEIPNIYDGLRQTFRTGITKPVAWRRRQLLQLARFAKENADALAEAIRLDLGKPKQEVIMAEVHPVIERSLIAAEKVEEWVKPEPVTTQAWQQGWNPRIEKHPKGVVLIIAPWNYPMILSLQPLYGAIAAGCCALIKPSEISPHYSAYLAQNLNKYLDPNAYRVALGGVPEITRILELKWDHIFYTGNGKVGRIISAAAAKHLTPLTLELGGKSPVIVDSSADISISAKRILWGKINNAGQICVAPDFILAERSIVDALVESMKAHYKSFYPEGPLKSDSYGFIVSEYHFERLKGVLKRTKGKIVAGGKWDEEPGKRGFEPTIVVDVKPGDSLLEEELFGPILPVVTVDSIDDAIAYLNDRDHPLTLYIFSSDENNKKKIIDNTTSGGVSINDTFMQVSMNEMPFGGVGESGHGRQVLRYSFDNFTYERGVTDTPYGDEPAFAARYPPYTKESYEFFAAILNTPIPEE</sequence>
<comment type="similarity">
    <text evidence="1 4 7">Belongs to the aldehyde dehydrogenase family.</text>
</comment>
<dbReference type="InterPro" id="IPR012394">
    <property type="entry name" value="Aldehyde_DH_NAD(P)"/>
</dbReference>
<evidence type="ECO:0000256" key="4">
    <source>
        <dbReference type="PIRNR" id="PIRNR036492"/>
    </source>
</evidence>
<accession>A0A409VWY0</accession>
<dbReference type="FunFam" id="3.40.605.10:FF:000004">
    <property type="entry name" value="Aldehyde dehydrogenase"/>
    <property type="match status" value="1"/>
</dbReference>
<dbReference type="SUPFAM" id="SSF53720">
    <property type="entry name" value="ALDH-like"/>
    <property type="match status" value="1"/>
</dbReference>
<evidence type="ECO:0000256" key="6">
    <source>
        <dbReference type="PROSITE-ProRule" id="PRU10007"/>
    </source>
</evidence>
<dbReference type="InterPro" id="IPR015590">
    <property type="entry name" value="Aldehyde_DH_dom"/>
</dbReference>
<evidence type="ECO:0000256" key="2">
    <source>
        <dbReference type="ARBA" id="ARBA00023002"/>
    </source>
</evidence>
<evidence type="ECO:0000259" key="8">
    <source>
        <dbReference type="Pfam" id="PF00171"/>
    </source>
</evidence>
<dbReference type="GO" id="GO:0005737">
    <property type="term" value="C:cytoplasm"/>
    <property type="evidence" value="ECO:0007669"/>
    <property type="project" value="TreeGrafter"/>
</dbReference>
<evidence type="ECO:0000256" key="1">
    <source>
        <dbReference type="ARBA" id="ARBA00009986"/>
    </source>
</evidence>
<dbReference type="InParanoid" id="A0A409VWY0"/>
<dbReference type="InterPro" id="IPR016162">
    <property type="entry name" value="Ald_DH_N"/>
</dbReference>
<name>A0A409VWY0_9AGAR</name>
<evidence type="ECO:0000313" key="10">
    <source>
        <dbReference type="Proteomes" id="UP000284706"/>
    </source>
</evidence>
<keyword evidence="2 4" id="KW-0560">Oxidoreductase</keyword>
<evidence type="ECO:0000256" key="7">
    <source>
        <dbReference type="RuleBase" id="RU003345"/>
    </source>
</evidence>
<feature type="active site" evidence="5 6">
    <location>
        <position position="216"/>
    </location>
</feature>
<dbReference type="Gene3D" id="3.40.309.10">
    <property type="entry name" value="Aldehyde Dehydrogenase, Chain A, domain 2"/>
    <property type="match status" value="1"/>
</dbReference>
<dbReference type="EMBL" id="NHYE01005529">
    <property type="protein sequence ID" value="PPQ70761.1"/>
    <property type="molecule type" value="Genomic_DNA"/>
</dbReference>
<dbReference type="PANTHER" id="PTHR43570:SF16">
    <property type="entry name" value="ALDEHYDE DEHYDROGENASE TYPE III, ISOFORM Q"/>
    <property type="match status" value="1"/>
</dbReference>